<dbReference type="Gene3D" id="1.10.287.110">
    <property type="entry name" value="DnaJ domain"/>
    <property type="match status" value="1"/>
</dbReference>
<feature type="transmembrane region" description="Helical" evidence="4">
    <location>
        <begin position="201"/>
        <end position="221"/>
    </location>
</feature>
<feature type="coiled-coil region" evidence="2">
    <location>
        <begin position="12"/>
        <end position="63"/>
    </location>
</feature>
<feature type="domain" description="J" evidence="5">
    <location>
        <begin position="2"/>
        <end position="66"/>
    </location>
</feature>
<evidence type="ECO:0000256" key="1">
    <source>
        <dbReference type="ARBA" id="ARBA00022705"/>
    </source>
</evidence>
<feature type="compositionally biased region" description="Basic and acidic residues" evidence="3">
    <location>
        <begin position="134"/>
        <end position="144"/>
    </location>
</feature>
<dbReference type="OrthoDB" id="1911902at2"/>
<dbReference type="SUPFAM" id="SSF46565">
    <property type="entry name" value="Chaperone J-domain"/>
    <property type="match status" value="1"/>
</dbReference>
<gene>
    <name evidence="6" type="ORF">ERS852471_02901</name>
</gene>
<feature type="region of interest" description="Disordered" evidence="3">
    <location>
        <begin position="96"/>
        <end position="144"/>
    </location>
</feature>
<dbReference type="CDD" id="cd06257">
    <property type="entry name" value="DnaJ"/>
    <property type="match status" value="1"/>
</dbReference>
<keyword evidence="1" id="KW-0235">DNA replication</keyword>
<keyword evidence="2" id="KW-0175">Coiled coil</keyword>
<evidence type="ECO:0000259" key="5">
    <source>
        <dbReference type="PROSITE" id="PS50076"/>
    </source>
</evidence>
<dbReference type="RefSeq" id="WP_055267754.1">
    <property type="nucleotide sequence ID" value="NZ_CABIXQ010000024.1"/>
</dbReference>
<dbReference type="InterPro" id="IPR036869">
    <property type="entry name" value="J_dom_sf"/>
</dbReference>
<dbReference type="EMBL" id="CYZX01000024">
    <property type="protein sequence ID" value="CUP05711.1"/>
    <property type="molecule type" value="Genomic_DNA"/>
</dbReference>
<feature type="compositionally biased region" description="Basic residues" evidence="3">
    <location>
        <begin position="111"/>
        <end position="133"/>
    </location>
</feature>
<evidence type="ECO:0000256" key="2">
    <source>
        <dbReference type="SAM" id="Coils"/>
    </source>
</evidence>
<dbReference type="InterPro" id="IPR001623">
    <property type="entry name" value="DnaJ_domain"/>
</dbReference>
<sequence length="264" mass="30463">MEHYKILGVDENATMEEIKEAYDNKVKQFKEEIKDERRAKKFIEVFDKAYEEIKLEREKIQNQQTMIIDFKEADSIQELKDDLDKSEENFQCSIEGEEFDESEERSIVTKEKRKSNSKISSAKKGKSNNKKSSKTKDVENEKTMKKANKKVVVKNRKESSTIAKEIKLPFKLLAIPVIVVLTIILFLCKILNLISWIASKAIIIASIAGASIHGYQIYIGYAVQYKIFILCAIGFIVSLFLPSILRVLPRVLEGINNRLKRFVF</sequence>
<feature type="transmembrane region" description="Helical" evidence="4">
    <location>
        <begin position="227"/>
        <end position="248"/>
    </location>
</feature>
<keyword evidence="4" id="KW-1133">Transmembrane helix</keyword>
<evidence type="ECO:0000313" key="7">
    <source>
        <dbReference type="Proteomes" id="UP000095594"/>
    </source>
</evidence>
<dbReference type="PROSITE" id="PS50076">
    <property type="entry name" value="DNAJ_2"/>
    <property type="match status" value="1"/>
</dbReference>
<organism evidence="6 7">
    <name type="scientific">Clostridium disporicum</name>
    <dbReference type="NCBI Taxonomy" id="84024"/>
    <lineage>
        <taxon>Bacteria</taxon>
        <taxon>Bacillati</taxon>
        <taxon>Bacillota</taxon>
        <taxon>Clostridia</taxon>
        <taxon>Eubacteriales</taxon>
        <taxon>Clostridiaceae</taxon>
        <taxon>Clostridium</taxon>
    </lineage>
</organism>
<dbReference type="GO" id="GO:0006260">
    <property type="term" value="P:DNA replication"/>
    <property type="evidence" value="ECO:0007669"/>
    <property type="project" value="UniProtKB-KW"/>
</dbReference>
<keyword evidence="4" id="KW-0812">Transmembrane</keyword>
<evidence type="ECO:0000313" key="6">
    <source>
        <dbReference type="EMBL" id="CUP05711.1"/>
    </source>
</evidence>
<proteinExistence type="predicted"/>
<evidence type="ECO:0000256" key="4">
    <source>
        <dbReference type="SAM" id="Phobius"/>
    </source>
</evidence>
<feature type="transmembrane region" description="Helical" evidence="4">
    <location>
        <begin position="172"/>
        <end position="194"/>
    </location>
</feature>
<evidence type="ECO:0000256" key="3">
    <source>
        <dbReference type="SAM" id="MobiDB-lite"/>
    </source>
</evidence>
<dbReference type="Proteomes" id="UP000095594">
    <property type="component" value="Unassembled WGS sequence"/>
</dbReference>
<accession>A0A174K4F2</accession>
<protein>
    <submittedName>
        <fullName evidence="6">DnaJ domain protein</fullName>
    </submittedName>
</protein>
<name>A0A174K4F2_9CLOT</name>
<keyword evidence="4" id="KW-0472">Membrane</keyword>
<dbReference type="AlphaFoldDB" id="A0A174K4F2"/>
<reference evidence="6 7" key="1">
    <citation type="submission" date="2015-09" db="EMBL/GenBank/DDBJ databases">
        <authorList>
            <consortium name="Pathogen Informatics"/>
        </authorList>
    </citation>
    <scope>NUCLEOTIDE SEQUENCE [LARGE SCALE GENOMIC DNA]</scope>
    <source>
        <strain evidence="6 7">2789STDY5834856</strain>
    </source>
</reference>